<feature type="compositionally biased region" description="Polar residues" evidence="1">
    <location>
        <begin position="77"/>
        <end position="95"/>
    </location>
</feature>
<gene>
    <name evidence="3" type="ORF">ADL15_32050</name>
</gene>
<dbReference type="AlphaFoldDB" id="A0A117MPD3"/>
<accession>A0A117MPD3</accession>
<evidence type="ECO:0000256" key="1">
    <source>
        <dbReference type="SAM" id="MobiDB-lite"/>
    </source>
</evidence>
<evidence type="ECO:0000313" key="4">
    <source>
        <dbReference type="Proteomes" id="UP000053244"/>
    </source>
</evidence>
<feature type="region of interest" description="Disordered" evidence="1">
    <location>
        <begin position="42"/>
        <end position="123"/>
    </location>
</feature>
<keyword evidence="2" id="KW-0472">Membrane</keyword>
<name>A0A117MPD3_9ACTN</name>
<dbReference type="Proteomes" id="UP000053244">
    <property type="component" value="Unassembled WGS sequence"/>
</dbReference>
<evidence type="ECO:0000313" key="3">
    <source>
        <dbReference type="EMBL" id="KUL28450.1"/>
    </source>
</evidence>
<protein>
    <submittedName>
        <fullName evidence="3">Uncharacterized protein</fullName>
    </submittedName>
</protein>
<feature type="transmembrane region" description="Helical" evidence="2">
    <location>
        <begin position="131"/>
        <end position="151"/>
    </location>
</feature>
<proteinExistence type="predicted"/>
<keyword evidence="4" id="KW-1185">Reference proteome</keyword>
<comment type="caution">
    <text evidence="3">The sequence shown here is derived from an EMBL/GenBank/DDBJ whole genome shotgun (WGS) entry which is preliminary data.</text>
</comment>
<sequence length="157" mass="15426">MAGTSANRRNWLVALAAAVLLLILLAMMLSYCDRPAGTTDAGPPGAVASTLPPVTGPGSPGTLSPRSTAPEPGAGTTEPQPGDTATGNDPTTDPVATSSTKAKASPSHTRATPRGGVDAGGGAGLSGQRTAMLITGMFLLAAAVIAGRHAVGRTTRD</sequence>
<keyword evidence="2" id="KW-0812">Transmembrane</keyword>
<evidence type="ECO:0000256" key="2">
    <source>
        <dbReference type="SAM" id="Phobius"/>
    </source>
</evidence>
<keyword evidence="2" id="KW-1133">Transmembrane helix</keyword>
<dbReference type="RefSeq" id="WP_067698990.1">
    <property type="nucleotide sequence ID" value="NZ_LLZH01000289.1"/>
</dbReference>
<dbReference type="EMBL" id="LLZH01000289">
    <property type="protein sequence ID" value="KUL28450.1"/>
    <property type="molecule type" value="Genomic_DNA"/>
</dbReference>
<organism evidence="3 4">
    <name type="scientific">Actinoplanes awajinensis subsp. mycoplanecinus</name>
    <dbReference type="NCBI Taxonomy" id="135947"/>
    <lineage>
        <taxon>Bacteria</taxon>
        <taxon>Bacillati</taxon>
        <taxon>Actinomycetota</taxon>
        <taxon>Actinomycetes</taxon>
        <taxon>Micromonosporales</taxon>
        <taxon>Micromonosporaceae</taxon>
        <taxon>Actinoplanes</taxon>
    </lineage>
</organism>
<feature type="compositionally biased region" description="Low complexity" evidence="1">
    <location>
        <begin position="96"/>
        <end position="105"/>
    </location>
</feature>
<reference evidence="3 4" key="1">
    <citation type="submission" date="2015-10" db="EMBL/GenBank/DDBJ databases">
        <authorList>
            <person name="Gilbert D.G."/>
        </authorList>
    </citation>
    <scope>NUCLEOTIDE SEQUENCE [LARGE SCALE GENOMIC DNA]</scope>
    <source>
        <strain evidence="3 4">NRRL B-16712</strain>
    </source>
</reference>